<name>A0ABW0F5B1_9HYPH</name>
<dbReference type="InterPro" id="IPR043129">
    <property type="entry name" value="ATPase_NBD"/>
</dbReference>
<evidence type="ECO:0000313" key="2">
    <source>
        <dbReference type="EMBL" id="MFC5293620.1"/>
    </source>
</evidence>
<dbReference type="RefSeq" id="WP_158444019.1">
    <property type="nucleotide sequence ID" value="NZ_JAOAOS010000004.1"/>
</dbReference>
<evidence type="ECO:0000259" key="1">
    <source>
        <dbReference type="Pfam" id="PF21546"/>
    </source>
</evidence>
<dbReference type="EC" id="2.7.1.-" evidence="2"/>
<gene>
    <name evidence="2" type="ORF">ACFPK2_11535</name>
</gene>
<dbReference type="Pfam" id="PF21546">
    <property type="entry name" value="FGGY_C_2"/>
    <property type="match status" value="1"/>
</dbReference>
<protein>
    <submittedName>
        <fullName evidence="2">FGGY-family carbohydrate kinase</fullName>
        <ecNumber evidence="2">2.7.1.-</ecNumber>
    </submittedName>
</protein>
<dbReference type="Gene3D" id="3.30.420.40">
    <property type="match status" value="2"/>
</dbReference>
<dbReference type="Proteomes" id="UP001595976">
    <property type="component" value="Unassembled WGS sequence"/>
</dbReference>
<proteinExistence type="predicted"/>
<evidence type="ECO:0000313" key="3">
    <source>
        <dbReference type="Proteomes" id="UP001595976"/>
    </source>
</evidence>
<keyword evidence="3" id="KW-1185">Reference proteome</keyword>
<dbReference type="EMBL" id="JBHSLI010000004">
    <property type="protein sequence ID" value="MFC5293620.1"/>
    <property type="molecule type" value="Genomic_DNA"/>
</dbReference>
<dbReference type="CDD" id="cd07772">
    <property type="entry name" value="ASKHA_NBD_FGGY_NaCK-like"/>
    <property type="match status" value="1"/>
</dbReference>
<dbReference type="SUPFAM" id="SSF53067">
    <property type="entry name" value="Actin-like ATPase domain"/>
    <property type="match status" value="2"/>
</dbReference>
<sequence length="454" mass="47461">MHSGVTAVLDIGKTNSKVLALDSGLDLVATYDTASISDGAHLDTAHGWAFILASLKEIAKRFRLSAIVPATHGAAFAVMGRNGLAHPIVDYEKPVPAAASADYDRLRPDFAESFSPGLPLGLNAGRQLFALDRSAPGLFDEARALVAYPRYWAWKLGGELASDASSLGCHTDLWAPLKGAPSSLAAAMGWDRLLPPVAPAWTTLGEPRPALGLPGRCRVLAGIHDSNAALLRYIAGSREPFALVSTGTWFVCFNTAGDVCGLADGRDTLANVDALGRPVASARFMGGREYAAIAGLEGKARIEDLRAVVAKGLFALPSFAAGGPFPTARGSMRGTPSGQAEVAALAELYCALMTCECLALTGPVRKLYVDGPFATRPLYLGALATLLPGTHILAAQDRHGTAIGAALLAHWPSEAGLLPGYTLAARDIPALDLDLGPYRQAWRGMSAERMISGG</sequence>
<organism evidence="2 3">
    <name type="scientific">Bosea minatitlanensis</name>
    <dbReference type="NCBI Taxonomy" id="128782"/>
    <lineage>
        <taxon>Bacteria</taxon>
        <taxon>Pseudomonadati</taxon>
        <taxon>Pseudomonadota</taxon>
        <taxon>Alphaproteobacteria</taxon>
        <taxon>Hyphomicrobiales</taxon>
        <taxon>Boseaceae</taxon>
        <taxon>Bosea</taxon>
    </lineage>
</organism>
<keyword evidence="2" id="KW-0808">Transferase</keyword>
<reference evidence="3" key="1">
    <citation type="journal article" date="2019" name="Int. J. Syst. Evol. Microbiol.">
        <title>The Global Catalogue of Microorganisms (GCM) 10K type strain sequencing project: providing services to taxonomists for standard genome sequencing and annotation.</title>
        <authorList>
            <consortium name="The Broad Institute Genomics Platform"/>
            <consortium name="The Broad Institute Genome Sequencing Center for Infectious Disease"/>
            <person name="Wu L."/>
            <person name="Ma J."/>
        </authorList>
    </citation>
    <scope>NUCLEOTIDE SEQUENCE [LARGE SCALE GENOMIC DNA]</scope>
    <source>
        <strain evidence="3">CGMCC 1.15643</strain>
    </source>
</reference>
<dbReference type="GO" id="GO:0016301">
    <property type="term" value="F:kinase activity"/>
    <property type="evidence" value="ECO:0007669"/>
    <property type="project" value="UniProtKB-KW"/>
</dbReference>
<accession>A0ABW0F5B1</accession>
<keyword evidence="2" id="KW-0418">Kinase</keyword>
<comment type="caution">
    <text evidence="2">The sequence shown here is derived from an EMBL/GenBank/DDBJ whole genome shotgun (WGS) entry which is preliminary data.</text>
</comment>
<feature type="domain" description="Carbohydrate kinase FGGY C-terminal" evidence="1">
    <location>
        <begin position="239"/>
        <end position="410"/>
    </location>
</feature>
<dbReference type="InterPro" id="IPR049382">
    <property type="entry name" value="FGGY_C_2"/>
</dbReference>